<evidence type="ECO:0000259" key="4">
    <source>
        <dbReference type="SMART" id="SM00796"/>
    </source>
</evidence>
<evidence type="ECO:0000256" key="2">
    <source>
        <dbReference type="ARBA" id="ARBA00022801"/>
    </source>
</evidence>
<name>A0A1B9QV86_9VIBR</name>
<protein>
    <submittedName>
        <fullName evidence="5">Allophanate hydrolase</fullName>
    </submittedName>
</protein>
<dbReference type="Pfam" id="PF02682">
    <property type="entry name" value="CT_C_D"/>
    <property type="match status" value="1"/>
</dbReference>
<dbReference type="PANTHER" id="PTHR34698">
    <property type="entry name" value="5-OXOPROLINASE SUBUNIT B"/>
    <property type="match status" value="1"/>
</dbReference>
<dbReference type="GO" id="GO:0005524">
    <property type="term" value="F:ATP binding"/>
    <property type="evidence" value="ECO:0007669"/>
    <property type="project" value="UniProtKB-KW"/>
</dbReference>
<dbReference type="EMBL" id="MAJZ01000873">
    <property type="protein sequence ID" value="OCH72815.1"/>
    <property type="molecule type" value="Genomic_DNA"/>
</dbReference>
<proteinExistence type="predicted"/>
<evidence type="ECO:0000313" key="6">
    <source>
        <dbReference type="Proteomes" id="UP000093173"/>
    </source>
</evidence>
<dbReference type="Proteomes" id="UP000093173">
    <property type="component" value="Unassembled WGS sequence"/>
</dbReference>
<evidence type="ECO:0000313" key="5">
    <source>
        <dbReference type="EMBL" id="OCH72815.1"/>
    </source>
</evidence>
<accession>A0A1B9QV86</accession>
<reference evidence="6" key="1">
    <citation type="submission" date="2016-06" db="EMBL/GenBank/DDBJ databases">
        <authorList>
            <person name="Hehemann J.-H."/>
            <person name="Arevalo P."/>
            <person name="Datta M.S."/>
            <person name="Polz M.F."/>
        </authorList>
    </citation>
    <scope>NUCLEOTIDE SEQUENCE [LARGE SCALE GENOMIC DNA]</scope>
    <source>
        <strain evidence="6">9CSC122</strain>
    </source>
</reference>
<keyword evidence="1" id="KW-0547">Nucleotide-binding</keyword>
<dbReference type="AlphaFoldDB" id="A0A1B9QV86"/>
<keyword evidence="3" id="KW-0067">ATP-binding</keyword>
<evidence type="ECO:0000256" key="1">
    <source>
        <dbReference type="ARBA" id="ARBA00022741"/>
    </source>
</evidence>
<sequence>MNITPSYNTILIDYLPHRIGLTEFLAKINYHISQENQPTHFSHNTVILPAYYDLSVGADLTEYLSDGLSLEKIIELHTEVEYTVSAIGFAPGFAFLSDVHPLLRKPRKASPRLNVPKGSIAIANKQTAVYPNASPGGWNIIGNCPISLYEPSKEPMTPFLIGQTVKFRPISKQEFISLGGVIPEKDIQ</sequence>
<dbReference type="InterPro" id="IPR029000">
    <property type="entry name" value="Cyclophilin-like_dom_sf"/>
</dbReference>
<dbReference type="InterPro" id="IPR003833">
    <property type="entry name" value="CT_C_D"/>
</dbReference>
<dbReference type="SUPFAM" id="SSF50891">
    <property type="entry name" value="Cyclophilin-like"/>
    <property type="match status" value="1"/>
</dbReference>
<dbReference type="GO" id="GO:0016787">
    <property type="term" value="F:hydrolase activity"/>
    <property type="evidence" value="ECO:0007669"/>
    <property type="project" value="UniProtKB-KW"/>
</dbReference>
<dbReference type="InterPro" id="IPR010016">
    <property type="entry name" value="PxpB"/>
</dbReference>
<evidence type="ECO:0000256" key="3">
    <source>
        <dbReference type="ARBA" id="ARBA00022840"/>
    </source>
</evidence>
<gene>
    <name evidence="5" type="ORF">A6E14_03155</name>
</gene>
<dbReference type="Gene3D" id="2.40.100.10">
    <property type="entry name" value="Cyclophilin-like"/>
    <property type="match status" value="1"/>
</dbReference>
<organism evidence="5 6">
    <name type="scientific">Vibrio genomosp. F10</name>
    <dbReference type="NCBI Taxonomy" id="723171"/>
    <lineage>
        <taxon>Bacteria</taxon>
        <taxon>Pseudomonadati</taxon>
        <taxon>Pseudomonadota</taxon>
        <taxon>Gammaproteobacteria</taxon>
        <taxon>Vibrionales</taxon>
        <taxon>Vibrionaceae</taxon>
        <taxon>Vibrio</taxon>
    </lineage>
</organism>
<comment type="caution">
    <text evidence="5">The sequence shown here is derived from an EMBL/GenBank/DDBJ whole genome shotgun (WGS) entry which is preliminary data.</text>
</comment>
<dbReference type="SMART" id="SM00796">
    <property type="entry name" value="AHS1"/>
    <property type="match status" value="1"/>
</dbReference>
<dbReference type="PANTHER" id="PTHR34698:SF2">
    <property type="entry name" value="5-OXOPROLINASE SUBUNIT B"/>
    <property type="match status" value="1"/>
</dbReference>
<keyword evidence="2 5" id="KW-0378">Hydrolase</keyword>
<keyword evidence="6" id="KW-1185">Reference proteome</keyword>
<feature type="domain" description="Carboxyltransferase" evidence="4">
    <location>
        <begin position="1"/>
        <end position="159"/>
    </location>
</feature>